<protein>
    <submittedName>
        <fullName evidence="1">Uncharacterized protein</fullName>
    </submittedName>
</protein>
<sequence>MEWPGPLDLGPNNASNAARGKTEAVHLLISILPSGLLPSVDAAVAYLKRSRPLVGFQDLVGYGNFGWVVSLLSSILETDYVLYYGNGFMARFADIVRGVGFDSRGWVGAQKPISCSQRTVKEKERY</sequence>
<keyword evidence="2" id="KW-1185">Reference proteome</keyword>
<dbReference type="EMBL" id="CP136893">
    <property type="protein sequence ID" value="WOL03037.1"/>
    <property type="molecule type" value="Genomic_DNA"/>
</dbReference>
<reference evidence="1 2" key="1">
    <citation type="submission" date="2023-10" db="EMBL/GenBank/DDBJ databases">
        <title>Chromosome-scale genome assembly provides insights into flower coloration mechanisms of Canna indica.</title>
        <authorList>
            <person name="Li C."/>
        </authorList>
    </citation>
    <scope>NUCLEOTIDE SEQUENCE [LARGE SCALE GENOMIC DNA]</scope>
    <source>
        <tissue evidence="1">Flower</tissue>
    </source>
</reference>
<organism evidence="1 2">
    <name type="scientific">Canna indica</name>
    <name type="common">Indian-shot</name>
    <dbReference type="NCBI Taxonomy" id="4628"/>
    <lineage>
        <taxon>Eukaryota</taxon>
        <taxon>Viridiplantae</taxon>
        <taxon>Streptophyta</taxon>
        <taxon>Embryophyta</taxon>
        <taxon>Tracheophyta</taxon>
        <taxon>Spermatophyta</taxon>
        <taxon>Magnoliopsida</taxon>
        <taxon>Liliopsida</taxon>
        <taxon>Zingiberales</taxon>
        <taxon>Cannaceae</taxon>
        <taxon>Canna</taxon>
    </lineage>
</organism>
<name>A0AAQ3K6M0_9LILI</name>
<gene>
    <name evidence="1" type="ORF">Cni_G11757</name>
</gene>
<evidence type="ECO:0000313" key="2">
    <source>
        <dbReference type="Proteomes" id="UP001327560"/>
    </source>
</evidence>
<evidence type="ECO:0000313" key="1">
    <source>
        <dbReference type="EMBL" id="WOL03037.1"/>
    </source>
</evidence>
<accession>A0AAQ3K6M0</accession>
<dbReference type="AlphaFoldDB" id="A0AAQ3K6M0"/>
<proteinExistence type="predicted"/>
<dbReference type="Proteomes" id="UP001327560">
    <property type="component" value="Chromosome 4"/>
</dbReference>